<dbReference type="AlphaFoldDB" id="D0L9M9"/>
<dbReference type="eggNOG" id="ENOG502ZGCH">
    <property type="taxonomic scope" value="Bacteria"/>
</dbReference>
<dbReference type="RefSeq" id="WP_012833775.1">
    <property type="nucleotide sequence ID" value="NC_013441.1"/>
</dbReference>
<evidence type="ECO:0000313" key="3">
    <source>
        <dbReference type="Proteomes" id="UP000001219"/>
    </source>
</evidence>
<sequence>MSLRKRLSILALTLAGVVGALILPSVSEPAPAHAYGYYYGALALSTSERYVGRALDYDSYAEASQAALRACGYADCKVVTRFANGCGAIAESPSYWGFGNGSSLYSAQSEALYYSGSGAEIVYWACTSAHD</sequence>
<evidence type="ECO:0000313" key="2">
    <source>
        <dbReference type="EMBL" id="ACY21217.1"/>
    </source>
</evidence>
<feature type="domain" description="DUF4189" evidence="1">
    <location>
        <begin position="39"/>
        <end position="126"/>
    </location>
</feature>
<reference evidence="3" key="1">
    <citation type="submission" date="2009-10" db="EMBL/GenBank/DDBJ databases">
        <title>The complete chromosome of Gordonia bronchialis DSM 43247.</title>
        <authorList>
            <consortium name="US DOE Joint Genome Institute (JGI-PGF)"/>
            <person name="Lucas S."/>
            <person name="Copeland A."/>
            <person name="Lapidus A."/>
            <person name="Glavina del Rio T."/>
            <person name="Dalin E."/>
            <person name="Tice H."/>
            <person name="Bruce D."/>
            <person name="Goodwin L."/>
            <person name="Pitluck S."/>
            <person name="Kyrpides N."/>
            <person name="Mavromatis K."/>
            <person name="Ivanova N."/>
            <person name="Ovchinnikova G."/>
            <person name="Saunders E."/>
            <person name="Brettin T."/>
            <person name="Detter J.C."/>
            <person name="Han C."/>
            <person name="Larimer F."/>
            <person name="Land M."/>
            <person name="Hauser L."/>
            <person name="Markowitz V."/>
            <person name="Cheng J.-F."/>
            <person name="Hugenholtz P."/>
            <person name="Woyke T."/>
            <person name="Wu D."/>
            <person name="Jando M."/>
            <person name="Schneider S."/>
            <person name="Goeker M."/>
            <person name="Klenk H.-P."/>
            <person name="Eisen J.A."/>
        </authorList>
    </citation>
    <scope>NUCLEOTIDE SEQUENCE [LARGE SCALE GENOMIC DNA]</scope>
    <source>
        <strain evidence="3">ATCC 25592 / DSM 43247 / BCRC 13721 / JCM 3198 / KCTC 3076 / NBRC 16047 / NCTC 10667</strain>
    </source>
</reference>
<dbReference type="InterPro" id="IPR025240">
    <property type="entry name" value="DUF4189"/>
</dbReference>
<proteinExistence type="predicted"/>
<dbReference type="Pfam" id="PF13827">
    <property type="entry name" value="DUF4189"/>
    <property type="match status" value="1"/>
</dbReference>
<dbReference type="KEGG" id="gbr:Gbro_1963"/>
<reference evidence="2 3" key="2">
    <citation type="journal article" date="2010" name="Stand. Genomic Sci.">
        <title>Complete genome sequence of Gordonia bronchialis type strain (3410).</title>
        <authorList>
            <person name="Ivanova N."/>
            <person name="Sikorski J."/>
            <person name="Jando M."/>
            <person name="Lapidus A."/>
            <person name="Nolan M."/>
            <person name="Lucas S."/>
            <person name="Del Rio T.G."/>
            <person name="Tice H."/>
            <person name="Copeland A."/>
            <person name="Cheng J.F."/>
            <person name="Chen F."/>
            <person name="Bruce D."/>
            <person name="Goodwin L."/>
            <person name="Pitluck S."/>
            <person name="Mavromatis K."/>
            <person name="Ovchinnikova G."/>
            <person name="Pati A."/>
            <person name="Chen A."/>
            <person name="Palaniappan K."/>
            <person name="Land M."/>
            <person name="Hauser L."/>
            <person name="Chang Y.J."/>
            <person name="Jeffries C.D."/>
            <person name="Chain P."/>
            <person name="Saunders E."/>
            <person name="Han C."/>
            <person name="Detter J.C."/>
            <person name="Brettin T."/>
            <person name="Rohde M."/>
            <person name="Goker M."/>
            <person name="Bristow J."/>
            <person name="Eisen J.A."/>
            <person name="Markowitz V."/>
            <person name="Hugenholtz P."/>
            <person name="Klenk H.P."/>
            <person name="Kyrpides N.C."/>
        </authorList>
    </citation>
    <scope>NUCLEOTIDE SEQUENCE [LARGE SCALE GENOMIC DNA]</scope>
    <source>
        <strain evidence="3">ATCC 25592 / DSM 43247 / BCRC 13721 / JCM 3198 / KCTC 3076 / NBRC 16047 / NCTC 10667</strain>
    </source>
</reference>
<gene>
    <name evidence="2" type="ordered locus">Gbro_1963</name>
</gene>
<evidence type="ECO:0000259" key="1">
    <source>
        <dbReference type="Pfam" id="PF13827"/>
    </source>
</evidence>
<name>D0L9M9_GORB4</name>
<accession>D0L9M9</accession>
<dbReference type="HOGENOM" id="CLU_150616_0_0_11"/>
<dbReference type="OrthoDB" id="3483193at2"/>
<protein>
    <recommendedName>
        <fullName evidence="1">DUF4189 domain-containing protein</fullName>
    </recommendedName>
</protein>
<dbReference type="Proteomes" id="UP000001219">
    <property type="component" value="Chromosome"/>
</dbReference>
<keyword evidence="3" id="KW-1185">Reference proteome</keyword>
<organism evidence="2 3">
    <name type="scientific">Gordonia bronchialis (strain ATCC 25592 / DSM 43247 / BCRC 13721 / JCM 3198 / KCTC 3076 / NBRC 16047 / NCTC 10667)</name>
    <name type="common">Rhodococcus bronchialis</name>
    <dbReference type="NCBI Taxonomy" id="526226"/>
    <lineage>
        <taxon>Bacteria</taxon>
        <taxon>Bacillati</taxon>
        <taxon>Actinomycetota</taxon>
        <taxon>Actinomycetes</taxon>
        <taxon>Mycobacteriales</taxon>
        <taxon>Gordoniaceae</taxon>
        <taxon>Gordonia</taxon>
    </lineage>
</organism>
<dbReference type="EMBL" id="CP001802">
    <property type="protein sequence ID" value="ACY21217.1"/>
    <property type="molecule type" value="Genomic_DNA"/>
</dbReference>
<dbReference type="STRING" id="526226.Gbro_1963"/>